<keyword evidence="2" id="KW-1185">Reference proteome</keyword>
<dbReference type="Proteomes" id="UP000299102">
    <property type="component" value="Unassembled WGS sequence"/>
</dbReference>
<reference evidence="1 2" key="1">
    <citation type="journal article" date="2019" name="Commun. Biol.">
        <title>The bagworm genome reveals a unique fibroin gene that provides high tensile strength.</title>
        <authorList>
            <person name="Kono N."/>
            <person name="Nakamura H."/>
            <person name="Ohtoshi R."/>
            <person name="Tomita M."/>
            <person name="Numata K."/>
            <person name="Arakawa K."/>
        </authorList>
    </citation>
    <scope>NUCLEOTIDE SEQUENCE [LARGE SCALE GENOMIC DNA]</scope>
</reference>
<proteinExistence type="predicted"/>
<name>A0A4C1ZTT9_EUMVA</name>
<organism evidence="1 2">
    <name type="scientific">Eumeta variegata</name>
    <name type="common">Bagworm moth</name>
    <name type="synonym">Eumeta japonica</name>
    <dbReference type="NCBI Taxonomy" id="151549"/>
    <lineage>
        <taxon>Eukaryota</taxon>
        <taxon>Metazoa</taxon>
        <taxon>Ecdysozoa</taxon>
        <taxon>Arthropoda</taxon>
        <taxon>Hexapoda</taxon>
        <taxon>Insecta</taxon>
        <taxon>Pterygota</taxon>
        <taxon>Neoptera</taxon>
        <taxon>Endopterygota</taxon>
        <taxon>Lepidoptera</taxon>
        <taxon>Glossata</taxon>
        <taxon>Ditrysia</taxon>
        <taxon>Tineoidea</taxon>
        <taxon>Psychidae</taxon>
        <taxon>Oiketicinae</taxon>
        <taxon>Eumeta</taxon>
    </lineage>
</organism>
<dbReference type="EMBL" id="BGZK01002051">
    <property type="protein sequence ID" value="GBP90055.1"/>
    <property type="molecule type" value="Genomic_DNA"/>
</dbReference>
<protein>
    <submittedName>
        <fullName evidence="1">Uncharacterized protein</fullName>
    </submittedName>
</protein>
<sequence>MGQLAKHVEAFSDLAPRQMKQTDRCRHVTSDNFVYNKALELILGRIRRQTCCPQSVSQAGAAMNARLPRAVSLSSTKTAKKKIL</sequence>
<dbReference type="AlphaFoldDB" id="A0A4C1ZTT9"/>
<evidence type="ECO:0000313" key="2">
    <source>
        <dbReference type="Proteomes" id="UP000299102"/>
    </source>
</evidence>
<comment type="caution">
    <text evidence="1">The sequence shown here is derived from an EMBL/GenBank/DDBJ whole genome shotgun (WGS) entry which is preliminary data.</text>
</comment>
<accession>A0A4C1ZTT9</accession>
<gene>
    <name evidence="1" type="ORF">EVAR_68064_1</name>
</gene>
<evidence type="ECO:0000313" key="1">
    <source>
        <dbReference type="EMBL" id="GBP90055.1"/>
    </source>
</evidence>